<comment type="caution">
    <text evidence="1">The sequence shown here is derived from an EMBL/GenBank/DDBJ whole genome shotgun (WGS) entry which is preliminary data.</text>
</comment>
<sequence>MSLPAVSGVIFMFDSIQMLDKNSRSPFGFSSLVAKASDVVAAEAAVRTEGRRSHKLRSPIIVRRRRDLWHAVRLALLPMLFAASPPS</sequence>
<proteinExistence type="predicted"/>
<evidence type="ECO:0000313" key="1">
    <source>
        <dbReference type="EMBL" id="NDW05867.1"/>
    </source>
</evidence>
<gene>
    <name evidence="1" type="ORF">GTK09_15700</name>
</gene>
<dbReference type="AlphaFoldDB" id="A0A6N9T3B8"/>
<name>A0A6N9T3B8_9HYPH</name>
<keyword evidence="2" id="KW-1185">Reference proteome</keyword>
<dbReference type="EMBL" id="JAAAMG010000012">
    <property type="protein sequence ID" value="NDW05867.1"/>
    <property type="molecule type" value="Genomic_DNA"/>
</dbReference>
<accession>A0A6N9T3B8</accession>
<evidence type="ECO:0000313" key="2">
    <source>
        <dbReference type="Proteomes" id="UP000469011"/>
    </source>
</evidence>
<dbReference type="Proteomes" id="UP000469011">
    <property type="component" value="Unassembled WGS sequence"/>
</dbReference>
<protein>
    <submittedName>
        <fullName evidence="1">Uncharacterized protein</fullName>
    </submittedName>
</protein>
<reference evidence="1 2" key="1">
    <citation type="submission" date="2020-01" db="EMBL/GenBank/DDBJ databases">
        <title>Jiella pacifica sp. nov.</title>
        <authorList>
            <person name="Xue Z."/>
            <person name="Zhu S."/>
            <person name="Chen J."/>
            <person name="Yang J."/>
        </authorList>
    </citation>
    <scope>NUCLEOTIDE SEQUENCE [LARGE SCALE GENOMIC DNA]</scope>
    <source>
        <strain evidence="1 2">40Bstr34</strain>
    </source>
</reference>
<dbReference type="RefSeq" id="WP_163464167.1">
    <property type="nucleotide sequence ID" value="NZ_JAAAMG010000012.1"/>
</dbReference>
<organism evidence="1 2">
    <name type="scientific">Jiella pacifica</name>
    <dbReference type="NCBI Taxonomy" id="2696469"/>
    <lineage>
        <taxon>Bacteria</taxon>
        <taxon>Pseudomonadati</taxon>
        <taxon>Pseudomonadota</taxon>
        <taxon>Alphaproteobacteria</taxon>
        <taxon>Hyphomicrobiales</taxon>
        <taxon>Aurantimonadaceae</taxon>
        <taxon>Jiella</taxon>
    </lineage>
</organism>